<proteinExistence type="predicted"/>
<sequence length="122" mass="13502">MTFGCLAVLFDRTDWKSTGSGEGWINALLNLVGQQLSRLVDSTRICTLLTQLKSCLISRIRPFIDREGILQYKGSLYLHTRPPRISHGIVTNITGGRCDEAPPKEKRICSALERSQASAGIL</sequence>
<keyword evidence="2" id="KW-1185">Reference proteome</keyword>
<dbReference type="AlphaFoldDB" id="A0A504YNY7"/>
<dbReference type="Proteomes" id="UP000316759">
    <property type="component" value="Unassembled WGS sequence"/>
</dbReference>
<accession>A0A504YNY7</accession>
<protein>
    <submittedName>
        <fullName evidence="1">Uncharacterized protein</fullName>
    </submittedName>
</protein>
<name>A0A504YNY7_FASGI</name>
<gene>
    <name evidence="1" type="ORF">FGIG_09410</name>
</gene>
<evidence type="ECO:0000313" key="1">
    <source>
        <dbReference type="EMBL" id="TPP59668.1"/>
    </source>
</evidence>
<reference evidence="1 2" key="1">
    <citation type="submission" date="2019-04" db="EMBL/GenBank/DDBJ databases">
        <title>Annotation for the trematode Fasciola gigantica.</title>
        <authorList>
            <person name="Choi Y.-J."/>
        </authorList>
    </citation>
    <scope>NUCLEOTIDE SEQUENCE [LARGE SCALE GENOMIC DNA]</scope>
    <source>
        <strain evidence="1">Uganda_cow_1</strain>
    </source>
</reference>
<dbReference type="EMBL" id="SUNJ01010417">
    <property type="protein sequence ID" value="TPP59668.1"/>
    <property type="molecule type" value="Genomic_DNA"/>
</dbReference>
<comment type="caution">
    <text evidence="1">The sequence shown here is derived from an EMBL/GenBank/DDBJ whole genome shotgun (WGS) entry which is preliminary data.</text>
</comment>
<organism evidence="1 2">
    <name type="scientific">Fasciola gigantica</name>
    <name type="common">Giant liver fluke</name>
    <dbReference type="NCBI Taxonomy" id="46835"/>
    <lineage>
        <taxon>Eukaryota</taxon>
        <taxon>Metazoa</taxon>
        <taxon>Spiralia</taxon>
        <taxon>Lophotrochozoa</taxon>
        <taxon>Platyhelminthes</taxon>
        <taxon>Trematoda</taxon>
        <taxon>Digenea</taxon>
        <taxon>Plagiorchiida</taxon>
        <taxon>Echinostomata</taxon>
        <taxon>Echinostomatoidea</taxon>
        <taxon>Fasciolidae</taxon>
        <taxon>Fasciola</taxon>
    </lineage>
</organism>
<evidence type="ECO:0000313" key="2">
    <source>
        <dbReference type="Proteomes" id="UP000316759"/>
    </source>
</evidence>